<dbReference type="GO" id="GO:0016020">
    <property type="term" value="C:membrane"/>
    <property type="evidence" value="ECO:0007669"/>
    <property type="project" value="UniProtKB-SubCell"/>
</dbReference>
<dbReference type="GO" id="GO:0016787">
    <property type="term" value="F:hydrolase activity"/>
    <property type="evidence" value="ECO:0007669"/>
    <property type="project" value="TreeGrafter"/>
</dbReference>
<feature type="transmembrane region" description="Helical" evidence="6">
    <location>
        <begin position="6"/>
        <end position="23"/>
    </location>
</feature>
<evidence type="ECO:0000313" key="7">
    <source>
        <dbReference type="EMBL" id="EHQ06043.1"/>
    </source>
</evidence>
<comment type="similarity">
    <text evidence="2">Belongs to the TMEM86 family.</text>
</comment>
<comment type="subcellular location">
    <subcellularLocation>
        <location evidence="1">Membrane</location>
        <topology evidence="1">Multi-pass membrane protein</topology>
    </subcellularLocation>
</comment>
<dbReference type="EMBL" id="JH597773">
    <property type="protein sequence ID" value="EHQ06043.1"/>
    <property type="molecule type" value="Genomic_DNA"/>
</dbReference>
<evidence type="ECO:0000256" key="1">
    <source>
        <dbReference type="ARBA" id="ARBA00004141"/>
    </source>
</evidence>
<feature type="transmembrane region" description="Helical" evidence="6">
    <location>
        <begin position="145"/>
        <end position="164"/>
    </location>
</feature>
<evidence type="ECO:0000313" key="8">
    <source>
        <dbReference type="Proteomes" id="UP000005737"/>
    </source>
</evidence>
<organism evidence="7 8">
    <name type="scientific">Leptonema illini DSM 21528</name>
    <dbReference type="NCBI Taxonomy" id="929563"/>
    <lineage>
        <taxon>Bacteria</taxon>
        <taxon>Pseudomonadati</taxon>
        <taxon>Spirochaetota</taxon>
        <taxon>Spirochaetia</taxon>
        <taxon>Leptospirales</taxon>
        <taxon>Leptospiraceae</taxon>
        <taxon>Leptonema</taxon>
    </lineage>
</organism>
<keyword evidence="8" id="KW-1185">Reference proteome</keyword>
<dbReference type="PANTHER" id="PTHR31885">
    <property type="entry name" value="GH04784P"/>
    <property type="match status" value="1"/>
</dbReference>
<dbReference type="STRING" id="183.GCA_002009735_03118"/>
<dbReference type="AlphaFoldDB" id="H2CJA3"/>
<dbReference type="HOGENOM" id="CLU_079086_4_0_12"/>
<feature type="transmembrane region" description="Helical" evidence="6">
    <location>
        <begin position="59"/>
        <end position="79"/>
    </location>
</feature>
<reference evidence="7 8" key="1">
    <citation type="submission" date="2011-10" db="EMBL/GenBank/DDBJ databases">
        <title>The Improved High-Quality Draft genome of Leptonema illini DSM 21528.</title>
        <authorList>
            <consortium name="US DOE Joint Genome Institute (JGI-PGF)"/>
            <person name="Lucas S."/>
            <person name="Copeland A."/>
            <person name="Lapidus A."/>
            <person name="Glavina del Rio T."/>
            <person name="Dalin E."/>
            <person name="Tice H."/>
            <person name="Bruce D."/>
            <person name="Goodwin L."/>
            <person name="Pitluck S."/>
            <person name="Peters L."/>
            <person name="Mikhailova N."/>
            <person name="Held B."/>
            <person name="Kyrpides N."/>
            <person name="Mavromatis K."/>
            <person name="Ivanova N."/>
            <person name="Markowitz V."/>
            <person name="Cheng J.-F."/>
            <person name="Hugenholtz P."/>
            <person name="Woyke T."/>
            <person name="Wu D."/>
            <person name="Gronow S."/>
            <person name="Wellnitz S."/>
            <person name="Brambilla E.-M."/>
            <person name="Klenk H.-P."/>
            <person name="Eisen J.A."/>
        </authorList>
    </citation>
    <scope>NUCLEOTIDE SEQUENCE [LARGE SCALE GENOMIC DNA]</scope>
    <source>
        <strain evidence="7 8">DSM 21528</strain>
    </source>
</reference>
<keyword evidence="5 6" id="KW-0472">Membrane</keyword>
<evidence type="ECO:0000256" key="4">
    <source>
        <dbReference type="ARBA" id="ARBA00022989"/>
    </source>
</evidence>
<keyword evidence="3 6" id="KW-0812">Transmembrane</keyword>
<proteinExistence type="inferred from homology"/>
<evidence type="ECO:0000256" key="2">
    <source>
        <dbReference type="ARBA" id="ARBA00007375"/>
    </source>
</evidence>
<name>H2CJA3_9LEPT</name>
<feature type="transmembrane region" description="Helical" evidence="6">
    <location>
        <begin position="116"/>
        <end position="133"/>
    </location>
</feature>
<sequence length="225" mass="25321">MTIYGIIIASMIITVTMLHRYEFASNEKGIHFWKPLSSTLMTVLLLASFFRADSFRTDYTLSLLIGILLSFGGDMSLMFMNRSKKAFKIGLVLFLAGHIAYAIAFTWFSGLYSQDWISAAILFVSGIAIYLYLLPGLGDLKVPVLFYVIIISLMVNRAVSVFYGDFFSQTQAYLITGGAVLFYISDVILALGRFRHTWRYGRINLAFYYSGQALIALSAGFFDRV</sequence>
<dbReference type="PANTHER" id="PTHR31885:SF6">
    <property type="entry name" value="GH04784P"/>
    <property type="match status" value="1"/>
</dbReference>
<feature type="transmembrane region" description="Helical" evidence="6">
    <location>
        <begin position="203"/>
        <end position="222"/>
    </location>
</feature>
<keyword evidence="4 6" id="KW-1133">Transmembrane helix</keyword>
<evidence type="ECO:0000256" key="5">
    <source>
        <dbReference type="ARBA" id="ARBA00023136"/>
    </source>
</evidence>
<dbReference type="Pfam" id="PF07947">
    <property type="entry name" value="YhhN"/>
    <property type="match status" value="1"/>
</dbReference>
<dbReference type="InterPro" id="IPR012506">
    <property type="entry name" value="TMEM86B-like"/>
</dbReference>
<accession>H2CJA3</accession>
<dbReference type="RefSeq" id="WP_002771206.1">
    <property type="nucleotide sequence ID" value="NZ_JH597773.1"/>
</dbReference>
<feature type="transmembrane region" description="Helical" evidence="6">
    <location>
        <begin position="170"/>
        <end position="191"/>
    </location>
</feature>
<evidence type="ECO:0000256" key="3">
    <source>
        <dbReference type="ARBA" id="ARBA00022692"/>
    </source>
</evidence>
<feature type="transmembrane region" description="Helical" evidence="6">
    <location>
        <begin position="91"/>
        <end position="110"/>
    </location>
</feature>
<evidence type="ECO:0000256" key="6">
    <source>
        <dbReference type="SAM" id="Phobius"/>
    </source>
</evidence>
<dbReference type="Proteomes" id="UP000005737">
    <property type="component" value="Unassembled WGS sequence"/>
</dbReference>
<protein>
    <submittedName>
        <fullName evidence="7">YhhN family protein</fullName>
    </submittedName>
</protein>
<feature type="transmembrane region" description="Helical" evidence="6">
    <location>
        <begin position="35"/>
        <end position="53"/>
    </location>
</feature>
<gene>
    <name evidence="7" type="ORF">Lepil_1352</name>
</gene>